<reference evidence="1 2" key="1">
    <citation type="submission" date="2020-10" db="EMBL/GenBank/DDBJ databases">
        <title>Phylogeny of dyella-like bacteria.</title>
        <authorList>
            <person name="Fu J."/>
        </authorList>
    </citation>
    <scope>NUCLEOTIDE SEQUENCE [LARGE SCALE GENOMIC DNA]</scope>
    <source>
        <strain evidence="1 2">KACC 19113</strain>
    </source>
</reference>
<proteinExistence type="predicted"/>
<dbReference type="Proteomes" id="UP001620339">
    <property type="component" value="Unassembled WGS sequence"/>
</dbReference>
<organism evidence="1 2">
    <name type="scientific">Rhodanobacter hydrolyticus</name>
    <dbReference type="NCBI Taxonomy" id="2250595"/>
    <lineage>
        <taxon>Bacteria</taxon>
        <taxon>Pseudomonadati</taxon>
        <taxon>Pseudomonadota</taxon>
        <taxon>Gammaproteobacteria</taxon>
        <taxon>Lysobacterales</taxon>
        <taxon>Rhodanobacteraceae</taxon>
        <taxon>Rhodanobacter</taxon>
    </lineage>
</organism>
<evidence type="ECO:0000313" key="2">
    <source>
        <dbReference type="Proteomes" id="UP001620339"/>
    </source>
</evidence>
<evidence type="ECO:0000313" key="1">
    <source>
        <dbReference type="EMBL" id="MFK2876905.1"/>
    </source>
</evidence>
<sequence>MVAPRKYDRDKLVQDICARLADGEPLTVICRSLGIPKRTVDEWRGIDPLIAAQFDDARDHGYDAIAKHAREVASGNHRKGKDSSTNVQRDKLIVETDLKLLAKWDPRRYGDKQQVSLEGGERPIVLQQLTREELRATLQAAIPKLTG</sequence>
<gene>
    <name evidence="1" type="ORF">ISP25_07485</name>
</gene>
<name>A0ABW8J5S9_9GAMM</name>
<keyword evidence="2" id="KW-1185">Reference proteome</keyword>
<protein>
    <recommendedName>
        <fullName evidence="3">Terminase</fullName>
    </recommendedName>
</protein>
<dbReference type="InterPro" id="IPR048683">
    <property type="entry name" value="Sf6_terminase"/>
</dbReference>
<comment type="caution">
    <text evidence="1">The sequence shown here is derived from an EMBL/GenBank/DDBJ whole genome shotgun (WGS) entry which is preliminary data.</text>
</comment>
<evidence type="ECO:0008006" key="3">
    <source>
        <dbReference type="Google" id="ProtNLM"/>
    </source>
</evidence>
<dbReference type="Gene3D" id="1.10.10.60">
    <property type="entry name" value="Homeodomain-like"/>
    <property type="match status" value="1"/>
</dbReference>
<dbReference type="EMBL" id="JADIKK010000008">
    <property type="protein sequence ID" value="MFK2876905.1"/>
    <property type="molecule type" value="Genomic_DNA"/>
</dbReference>
<dbReference type="Pfam" id="PF20901">
    <property type="entry name" value="Sf6_terminase"/>
    <property type="match status" value="1"/>
</dbReference>
<dbReference type="RefSeq" id="WP_404612906.1">
    <property type="nucleotide sequence ID" value="NZ_JADIKK010000008.1"/>
</dbReference>
<accession>A0ABW8J5S9</accession>